<dbReference type="InterPro" id="IPR006076">
    <property type="entry name" value="FAD-dep_OxRdtase"/>
</dbReference>
<dbReference type="PANTHER" id="PTHR13847">
    <property type="entry name" value="SARCOSINE DEHYDROGENASE-RELATED"/>
    <property type="match status" value="1"/>
</dbReference>
<dbReference type="InterPro" id="IPR036188">
    <property type="entry name" value="FAD/NAD-bd_sf"/>
</dbReference>
<evidence type="ECO:0000256" key="1">
    <source>
        <dbReference type="ARBA" id="ARBA00023002"/>
    </source>
</evidence>
<dbReference type="Proteomes" id="UP001279642">
    <property type="component" value="Unassembled WGS sequence"/>
</dbReference>
<feature type="domain" description="FAD dependent oxidoreductase" evidence="2">
    <location>
        <begin position="34"/>
        <end position="384"/>
    </location>
</feature>
<dbReference type="Gene3D" id="3.30.9.10">
    <property type="entry name" value="D-Amino Acid Oxidase, subunit A, domain 2"/>
    <property type="match status" value="1"/>
</dbReference>
<dbReference type="RefSeq" id="WP_320509359.1">
    <property type="nucleotide sequence ID" value="NZ_JAXCLW010000004.1"/>
</dbReference>
<sequence length="431" mass="47979">MTSLFTADYKNQPYWWEAAPRPAADTQSLPTDIDVLIIGAGYTGLMAGIQTARGGRSTLIIDAEAAGWGCSSRNGGQVSTSIKPSFSELSGRHNEETAFAIRREGIRALEYIGDLIRSEKLDCDWEQVGRFHAAHNEKQFAALAQVAENQTKGLEVPVEIITRAEQRREIGSDYYHGGLVYPKHAALHPGKYHLELLRLARQAGVQVISHCAARNIERQSSGFRVTTAHGLVRARDVVIATNGYTGPLSPWQRRRVIPIGSYIIATEPLAPEVARDVAPTNRVMSDSRRVVFYYRLSPDKQRMLFGGRVAFSETDPQVSAPRLHHWMSGIFPQLRQSRISHSWMGFVAYTFDTLPHIGTQDGLHYCMGYCGSGVSLATYFGMRLGQKVLGTAEGKTALDNVPFQTRPFYSGDPWFLAPSVMWYRFLDSLPI</sequence>
<dbReference type="Gene3D" id="3.50.50.60">
    <property type="entry name" value="FAD/NAD(P)-binding domain"/>
    <property type="match status" value="1"/>
</dbReference>
<name>A0ABU5ED40_9PROT</name>
<evidence type="ECO:0000313" key="3">
    <source>
        <dbReference type="EMBL" id="MDY0884293.1"/>
    </source>
</evidence>
<keyword evidence="1 3" id="KW-0560">Oxidoreductase</keyword>
<protein>
    <submittedName>
        <fullName evidence="3">FAD-binding oxidoreductase</fullName>
        <ecNumber evidence="3">1.-.-.-</ecNumber>
    </submittedName>
</protein>
<keyword evidence="4" id="KW-1185">Reference proteome</keyword>
<evidence type="ECO:0000259" key="2">
    <source>
        <dbReference type="Pfam" id="PF01266"/>
    </source>
</evidence>
<dbReference type="EC" id="1.-.-.-" evidence="3"/>
<comment type="caution">
    <text evidence="3">The sequence shown here is derived from an EMBL/GenBank/DDBJ whole genome shotgun (WGS) entry which is preliminary data.</text>
</comment>
<proteinExistence type="predicted"/>
<dbReference type="GO" id="GO:0016491">
    <property type="term" value="F:oxidoreductase activity"/>
    <property type="evidence" value="ECO:0007669"/>
    <property type="project" value="UniProtKB-KW"/>
</dbReference>
<accession>A0ABU5ED40</accession>
<dbReference type="Pfam" id="PF01266">
    <property type="entry name" value="DAO"/>
    <property type="match status" value="1"/>
</dbReference>
<organism evidence="3 4">
    <name type="scientific">Dongia soli</name>
    <dbReference type="NCBI Taxonomy" id="600628"/>
    <lineage>
        <taxon>Bacteria</taxon>
        <taxon>Pseudomonadati</taxon>
        <taxon>Pseudomonadota</taxon>
        <taxon>Alphaproteobacteria</taxon>
        <taxon>Rhodospirillales</taxon>
        <taxon>Dongiaceae</taxon>
        <taxon>Dongia</taxon>
    </lineage>
</organism>
<evidence type="ECO:0000313" key="4">
    <source>
        <dbReference type="Proteomes" id="UP001279642"/>
    </source>
</evidence>
<dbReference type="EMBL" id="JAXCLW010000004">
    <property type="protein sequence ID" value="MDY0884293.1"/>
    <property type="molecule type" value="Genomic_DNA"/>
</dbReference>
<dbReference type="SUPFAM" id="SSF51905">
    <property type="entry name" value="FAD/NAD(P)-binding domain"/>
    <property type="match status" value="1"/>
</dbReference>
<dbReference type="PANTHER" id="PTHR13847:SF281">
    <property type="entry name" value="FAD DEPENDENT OXIDOREDUCTASE DOMAIN-CONTAINING PROTEIN"/>
    <property type="match status" value="1"/>
</dbReference>
<reference evidence="3 4" key="1">
    <citation type="journal article" date="2016" name="Antonie Van Leeuwenhoek">
        <title>Dongia soli sp. nov., isolated from soil from Dokdo, Korea.</title>
        <authorList>
            <person name="Kim D.U."/>
            <person name="Lee H."/>
            <person name="Kim H."/>
            <person name="Kim S.G."/>
            <person name="Ka J.O."/>
        </authorList>
    </citation>
    <scope>NUCLEOTIDE SEQUENCE [LARGE SCALE GENOMIC DNA]</scope>
    <source>
        <strain evidence="3 4">D78</strain>
    </source>
</reference>
<gene>
    <name evidence="3" type="ORF">SMD27_15725</name>
</gene>